<accession>A0A7W3Y3B8</accession>
<dbReference type="Gene3D" id="1.20.120.450">
    <property type="entry name" value="dinb family like domain"/>
    <property type="match status" value="1"/>
</dbReference>
<keyword evidence="3" id="KW-1185">Reference proteome</keyword>
<dbReference type="InterPro" id="IPR034660">
    <property type="entry name" value="DinB/YfiT-like"/>
</dbReference>
<organism evidence="2 3">
    <name type="scientific">Streptomyces alkaliphilus</name>
    <dbReference type="NCBI Taxonomy" id="1472722"/>
    <lineage>
        <taxon>Bacteria</taxon>
        <taxon>Bacillati</taxon>
        <taxon>Actinomycetota</taxon>
        <taxon>Actinomycetes</taxon>
        <taxon>Kitasatosporales</taxon>
        <taxon>Streptomycetaceae</taxon>
        <taxon>Streptomyces</taxon>
    </lineage>
</organism>
<gene>
    <name evidence="2" type="ORF">FNQ90_19050</name>
</gene>
<reference evidence="3" key="1">
    <citation type="submission" date="2019-10" db="EMBL/GenBank/DDBJ databases">
        <title>Streptomyces sp. nov., a novel actinobacterium isolated from alkaline environment.</title>
        <authorList>
            <person name="Golinska P."/>
        </authorList>
    </citation>
    <scope>NUCLEOTIDE SEQUENCE [LARGE SCALE GENOMIC DNA]</scope>
    <source>
        <strain evidence="3">DSM 42118</strain>
    </source>
</reference>
<dbReference type="SUPFAM" id="SSF109854">
    <property type="entry name" value="DinB/YfiT-like putative metalloenzymes"/>
    <property type="match status" value="1"/>
</dbReference>
<evidence type="ECO:0000313" key="2">
    <source>
        <dbReference type="EMBL" id="MBB0246147.1"/>
    </source>
</evidence>
<name>A0A7W3Y3B8_9ACTN</name>
<sequence>MAEEEAPPLWRRRPGEDPDEDFNGAVADPAVVAEAWQRREEEVAFARRFVADAPDLGVIGRGRGRNVELREVLVHMIEEYARHNGHADFLRERVDGRVGQ</sequence>
<dbReference type="Pfam" id="PF04978">
    <property type="entry name" value="MST"/>
    <property type="match status" value="1"/>
</dbReference>
<evidence type="ECO:0000256" key="1">
    <source>
        <dbReference type="SAM" id="MobiDB-lite"/>
    </source>
</evidence>
<dbReference type="EMBL" id="VKHT01000748">
    <property type="protein sequence ID" value="MBB0246147.1"/>
    <property type="molecule type" value="Genomic_DNA"/>
</dbReference>
<dbReference type="Proteomes" id="UP000538929">
    <property type="component" value="Unassembled WGS sequence"/>
</dbReference>
<comment type="caution">
    <text evidence="2">The sequence shown here is derived from an EMBL/GenBank/DDBJ whole genome shotgun (WGS) entry which is preliminary data.</text>
</comment>
<dbReference type="AlphaFoldDB" id="A0A7W3Y3B8"/>
<proteinExistence type="predicted"/>
<feature type="region of interest" description="Disordered" evidence="1">
    <location>
        <begin position="1"/>
        <end position="24"/>
    </location>
</feature>
<evidence type="ECO:0000313" key="3">
    <source>
        <dbReference type="Proteomes" id="UP000538929"/>
    </source>
</evidence>
<protein>
    <submittedName>
        <fullName evidence="2">DUF664 domain-containing protein</fullName>
    </submittedName>
</protein>
<dbReference type="InterPro" id="IPR007061">
    <property type="entry name" value="MST-like"/>
</dbReference>